<accession>A0ABV4TA52</accession>
<name>A0ABV4TA52_9FLAO</name>
<evidence type="ECO:0000313" key="2">
    <source>
        <dbReference type="Proteomes" id="UP001574169"/>
    </source>
</evidence>
<dbReference type="EMBL" id="JBCFQL010000002">
    <property type="protein sequence ID" value="MFA9190252.1"/>
    <property type="molecule type" value="Genomic_DNA"/>
</dbReference>
<reference evidence="1 2" key="1">
    <citation type="submission" date="2024-04" db="EMBL/GenBank/DDBJ databases">
        <title>New Clade of Flavobacterium.</title>
        <authorList>
            <person name="Matos L."/>
            <person name="Proenca D.N."/>
            <person name="Fransisco R.M."/>
            <person name="Chung A.P."/>
            <person name="Maccario L."/>
            <person name="Sorensen S.J."/>
            <person name="Morais P.V."/>
        </authorList>
    </citation>
    <scope>NUCLEOTIDE SEQUENCE [LARGE SCALE GENOMIC DNA]</scope>
    <source>
        <strain evidence="1 2">FZUC8N2.13</strain>
    </source>
</reference>
<comment type="caution">
    <text evidence="1">The sequence shown here is derived from an EMBL/GenBank/DDBJ whole genome shotgun (WGS) entry which is preliminary data.</text>
</comment>
<dbReference type="RefSeq" id="WP_373391017.1">
    <property type="nucleotide sequence ID" value="NZ_JBCFQL010000002.1"/>
</dbReference>
<dbReference type="Proteomes" id="UP001574169">
    <property type="component" value="Unassembled WGS sequence"/>
</dbReference>
<evidence type="ECO:0008006" key="3">
    <source>
        <dbReference type="Google" id="ProtNLM"/>
    </source>
</evidence>
<sequence length="355" mass="39518">MKRNLLCNSFYIMKVKLLFLVILSFALLICCQREEEIIIGGANDPAPNALVANSPLTQLIARMTQVPTFLDNVLDGTSCFAVQLPVTVIVNSQTIVVNTSSDYQTVQDKKDVSTTDDDIVNFVYPIAIVFKNGTVKNINTSLEFQNAKNNCTPESNLAEISCVRIVYPITLNLYDVNNQLASTLVLRNSSQFFSFVTNLKKTDLTEITYPIMGVNALGNSISIADNNALENFIESAIPQCNSGSTASFLEILKSGSWRVGYFYDDDDDETDEYAGYSFVFNANNTTSVIKTNQNSTGSWSYTTIASGDFIDFSFMDDDLSELEEDWKVIEFSNNSIRFKENTDDDDPSYLTLSKN</sequence>
<proteinExistence type="predicted"/>
<evidence type="ECO:0000313" key="1">
    <source>
        <dbReference type="EMBL" id="MFA9190252.1"/>
    </source>
</evidence>
<keyword evidence="2" id="KW-1185">Reference proteome</keyword>
<organism evidence="1 2">
    <name type="scientific">Flavobacterium zubiriense</name>
    <dbReference type="NCBI Taxonomy" id="3138075"/>
    <lineage>
        <taxon>Bacteria</taxon>
        <taxon>Pseudomonadati</taxon>
        <taxon>Bacteroidota</taxon>
        <taxon>Flavobacteriia</taxon>
        <taxon>Flavobacteriales</taxon>
        <taxon>Flavobacteriaceae</taxon>
        <taxon>Flavobacterium</taxon>
    </lineage>
</organism>
<gene>
    <name evidence="1" type="ORF">AAGV28_02610</name>
</gene>
<protein>
    <recommendedName>
        <fullName evidence="3">DUF1735 domain-containing protein</fullName>
    </recommendedName>
</protein>